<evidence type="ECO:0000313" key="8">
    <source>
        <dbReference type="EMBL" id="CUI51757.1"/>
    </source>
</evidence>
<evidence type="ECO:0000256" key="4">
    <source>
        <dbReference type="ARBA" id="ARBA00023136"/>
    </source>
</evidence>
<feature type="transmembrane region" description="Helical" evidence="5">
    <location>
        <begin position="127"/>
        <end position="144"/>
    </location>
</feature>
<dbReference type="PANTHER" id="PTHR42770:SF11">
    <property type="entry name" value="INNER MEMBRANE TRANSPORT PROTEIN YBAT"/>
    <property type="match status" value="1"/>
</dbReference>
<evidence type="ECO:0000256" key="3">
    <source>
        <dbReference type="ARBA" id="ARBA00022989"/>
    </source>
</evidence>
<keyword evidence="4 5" id="KW-0472">Membrane</keyword>
<reference evidence="7 10" key="2">
    <citation type="submission" date="2016-07" db="EMBL/GenBank/DDBJ databases">
        <title>Complete genome sequences of Bordetella pseudohinzii.</title>
        <authorList>
            <person name="Spilker T."/>
            <person name="Darrah R."/>
            <person name="LiPuma J.J."/>
        </authorList>
    </citation>
    <scope>NUCLEOTIDE SEQUENCE [LARGE SCALE GENOMIC DNA]</scope>
    <source>
        <strain evidence="7 10">HI4681</strain>
    </source>
</reference>
<dbReference type="KEGG" id="bpdz:BBN53_04075"/>
<feature type="transmembrane region" description="Helical" evidence="5">
    <location>
        <begin position="275"/>
        <end position="300"/>
    </location>
</feature>
<dbReference type="Pfam" id="PF00324">
    <property type="entry name" value="AA_permease"/>
    <property type="match status" value="1"/>
</dbReference>
<dbReference type="PANTHER" id="PTHR42770">
    <property type="entry name" value="AMINO ACID TRANSPORTER-RELATED"/>
    <property type="match status" value="1"/>
</dbReference>
<dbReference type="EMBL" id="CP016440">
    <property type="protein sequence ID" value="ANY15138.1"/>
    <property type="molecule type" value="Genomic_DNA"/>
</dbReference>
<name>A0A0J6C618_9BORD</name>
<gene>
    <name evidence="8" type="primary">steT_1</name>
    <name evidence="7" type="ORF">BBN53_04075</name>
    <name evidence="8" type="ORF">ERS370011_00923</name>
</gene>
<dbReference type="GO" id="GO:0016020">
    <property type="term" value="C:membrane"/>
    <property type="evidence" value="ECO:0007669"/>
    <property type="project" value="UniProtKB-SubCell"/>
</dbReference>
<feature type="transmembrane region" description="Helical" evidence="5">
    <location>
        <begin position="87"/>
        <end position="107"/>
    </location>
</feature>
<keyword evidence="3 5" id="KW-1133">Transmembrane helix</keyword>
<feature type="transmembrane region" description="Helical" evidence="5">
    <location>
        <begin position="48"/>
        <end position="67"/>
    </location>
</feature>
<comment type="subcellular location">
    <subcellularLocation>
        <location evidence="1">Membrane</location>
        <topology evidence="1">Multi-pass membrane protein</topology>
    </subcellularLocation>
</comment>
<keyword evidence="2 5" id="KW-0812">Transmembrane</keyword>
<dbReference type="RefSeq" id="WP_043215050.1">
    <property type="nucleotide sequence ID" value="NZ_CAJGUP010000209.1"/>
</dbReference>
<feature type="domain" description="Amino acid permease/ SLC12A" evidence="6">
    <location>
        <begin position="24"/>
        <end position="355"/>
    </location>
</feature>
<dbReference type="Proteomes" id="UP000092950">
    <property type="component" value="Chromosome"/>
</dbReference>
<proteinExistence type="predicted"/>
<protein>
    <submittedName>
        <fullName evidence="7">Amino acid transporter</fullName>
    </submittedName>
    <submittedName>
        <fullName evidence="8">Serine/threonine exchanger SteT</fullName>
    </submittedName>
</protein>
<feature type="transmembrane region" description="Helical" evidence="5">
    <location>
        <begin position="345"/>
        <end position="364"/>
    </location>
</feature>
<reference evidence="8 9" key="1">
    <citation type="submission" date="2015-09" db="EMBL/GenBank/DDBJ databases">
        <authorList>
            <person name="Jackson K.R."/>
            <person name="Lunt B.L."/>
            <person name="Fisher J.N.B."/>
            <person name="Gardner A.V."/>
            <person name="Bailey M.E."/>
            <person name="Deus L.M."/>
            <person name="Earl A.S."/>
            <person name="Gibby P.D."/>
            <person name="Hartmann K.A."/>
            <person name="Liu J.E."/>
            <person name="Manci A.M."/>
            <person name="Nielsen D.A."/>
            <person name="Solomon M.B."/>
            <person name="Breakwell D.P."/>
            <person name="Burnett S.H."/>
            <person name="Grose J.H."/>
        </authorList>
    </citation>
    <scope>NUCLEOTIDE SEQUENCE [LARGE SCALE GENOMIC DNA]</scope>
    <source>
        <strain evidence="8 9">2789STDY5608636</strain>
    </source>
</reference>
<dbReference type="Gene3D" id="1.20.1740.10">
    <property type="entry name" value="Amino acid/polyamine transporter I"/>
    <property type="match status" value="1"/>
</dbReference>
<evidence type="ECO:0000256" key="5">
    <source>
        <dbReference type="SAM" id="Phobius"/>
    </source>
</evidence>
<dbReference type="Proteomes" id="UP000053096">
    <property type="component" value="Unassembled WGS sequence"/>
</dbReference>
<evidence type="ECO:0000313" key="7">
    <source>
        <dbReference type="EMBL" id="ANY15138.1"/>
    </source>
</evidence>
<dbReference type="InterPro" id="IPR004841">
    <property type="entry name" value="AA-permease/SLC12A_dom"/>
</dbReference>
<feature type="transmembrane region" description="Helical" evidence="5">
    <location>
        <begin position="21"/>
        <end position="42"/>
    </location>
</feature>
<sequence length="423" mass="43424">MSASSSRARPQLRRALGLRSAVALGVGGTIGGGIFVLVGHSAAQAGPAALLAFALAFLASLLIALPYAELACRYPEAGGGYAFVRQVLGPGWGFLMGWIFWGAYLLVSGYVTLGFGGYLQVLTGWPAQWGAMGLVALCALVNVADVRLSGLVQALVMSLAVAGLLAFSLLGMPAVDLARFTPLMPHGLAGLFSASLLAFLAFGGFDMVAAAGEEIERPERNLPLAILLTLAVVLFVYLMVVFVALGTLGWQALGASDAPLAAAARQFLGPAGGRALAGVAVLTTAATANAVLVVASRISFAMARDGLLPAALARVHPAAGVPRTAVLTSAAILMLVAWLNSLPLTTAIGGFLYVAHFIPPLIVLMKLRRAGGPAPAFQMPWPRLLLPLALGWSLLLLASSGWLGLAGGLGWMALGLALRRSTA</sequence>
<feature type="transmembrane region" description="Helical" evidence="5">
    <location>
        <begin position="384"/>
        <end position="414"/>
    </location>
</feature>
<accession>A0A0J6C618</accession>
<feature type="transmembrane region" description="Helical" evidence="5">
    <location>
        <begin position="321"/>
        <end position="339"/>
    </location>
</feature>
<dbReference type="EMBL" id="CYTV01000002">
    <property type="protein sequence ID" value="CUI51757.1"/>
    <property type="molecule type" value="Genomic_DNA"/>
</dbReference>
<feature type="transmembrane region" description="Helical" evidence="5">
    <location>
        <begin position="191"/>
        <end position="212"/>
    </location>
</feature>
<evidence type="ECO:0000259" key="6">
    <source>
        <dbReference type="Pfam" id="PF00324"/>
    </source>
</evidence>
<feature type="transmembrane region" description="Helical" evidence="5">
    <location>
        <begin position="224"/>
        <end position="250"/>
    </location>
</feature>
<dbReference type="AlphaFoldDB" id="A0A0J6C618"/>
<evidence type="ECO:0000256" key="1">
    <source>
        <dbReference type="ARBA" id="ARBA00004141"/>
    </source>
</evidence>
<keyword evidence="10" id="KW-1185">Reference proteome</keyword>
<dbReference type="PIRSF" id="PIRSF006060">
    <property type="entry name" value="AA_transporter"/>
    <property type="match status" value="1"/>
</dbReference>
<dbReference type="OrthoDB" id="5442866at2"/>
<evidence type="ECO:0000313" key="10">
    <source>
        <dbReference type="Proteomes" id="UP000092950"/>
    </source>
</evidence>
<evidence type="ECO:0000256" key="2">
    <source>
        <dbReference type="ARBA" id="ARBA00022692"/>
    </source>
</evidence>
<feature type="transmembrane region" description="Helical" evidence="5">
    <location>
        <begin position="151"/>
        <end position="171"/>
    </location>
</feature>
<accession>A0A0M7DCX1</accession>
<dbReference type="GO" id="GO:0055085">
    <property type="term" value="P:transmembrane transport"/>
    <property type="evidence" value="ECO:0007669"/>
    <property type="project" value="InterPro"/>
</dbReference>
<organism evidence="8 9">
    <name type="scientific">Bordetella pseudohinzii</name>
    <dbReference type="NCBI Taxonomy" id="1331258"/>
    <lineage>
        <taxon>Bacteria</taxon>
        <taxon>Pseudomonadati</taxon>
        <taxon>Pseudomonadota</taxon>
        <taxon>Betaproteobacteria</taxon>
        <taxon>Burkholderiales</taxon>
        <taxon>Alcaligenaceae</taxon>
        <taxon>Bordetella</taxon>
    </lineage>
</organism>
<evidence type="ECO:0000313" key="9">
    <source>
        <dbReference type="Proteomes" id="UP000053096"/>
    </source>
</evidence>
<dbReference type="InterPro" id="IPR050367">
    <property type="entry name" value="APC_superfamily"/>
</dbReference>